<feature type="domain" description="Transposase IS110-like N-terminal" evidence="1">
    <location>
        <begin position="6"/>
        <end position="97"/>
    </location>
</feature>
<evidence type="ECO:0000313" key="2">
    <source>
        <dbReference type="EMBL" id="GGF20543.1"/>
    </source>
</evidence>
<organism evidence="2 3">
    <name type="scientific">Subtercola lobariae</name>
    <dbReference type="NCBI Taxonomy" id="1588641"/>
    <lineage>
        <taxon>Bacteria</taxon>
        <taxon>Bacillati</taxon>
        <taxon>Actinomycetota</taxon>
        <taxon>Actinomycetes</taxon>
        <taxon>Micrococcales</taxon>
        <taxon>Microbacteriaceae</taxon>
        <taxon>Subtercola</taxon>
    </lineage>
</organism>
<sequence>MPKLWAGIDAGKHEHHCVVIDDAGKKLLSERVENDEATLLELIATAVDLAAGEQIICATDLNAGGAALLISLLADNGQQLLYIPGRIIHHASATYPGGWQNGCQRCCDHRRPSPHAPRLATRA</sequence>
<gene>
    <name evidence="2" type="ORF">GCM10011399_12710</name>
</gene>
<reference evidence="2 3" key="1">
    <citation type="journal article" date="2014" name="Int. J. Syst. Evol. Microbiol.">
        <title>Complete genome sequence of Corynebacterium casei LMG S-19264T (=DSM 44701T), isolated from a smear-ripened cheese.</title>
        <authorList>
            <consortium name="US DOE Joint Genome Institute (JGI-PGF)"/>
            <person name="Walter F."/>
            <person name="Albersmeier A."/>
            <person name="Kalinowski J."/>
            <person name="Ruckert C."/>
        </authorList>
    </citation>
    <scope>NUCLEOTIDE SEQUENCE [LARGE SCALE GENOMIC DNA]</scope>
    <source>
        <strain evidence="2 3">CGMCC 1.12976</strain>
    </source>
</reference>
<proteinExistence type="predicted"/>
<dbReference type="Pfam" id="PF01548">
    <property type="entry name" value="DEDD_Tnp_IS110"/>
    <property type="match status" value="1"/>
</dbReference>
<dbReference type="EMBL" id="BMGP01000002">
    <property type="protein sequence ID" value="GGF20543.1"/>
    <property type="molecule type" value="Genomic_DNA"/>
</dbReference>
<name>A0A917B3C1_9MICO</name>
<evidence type="ECO:0000313" key="3">
    <source>
        <dbReference type="Proteomes" id="UP000598775"/>
    </source>
</evidence>
<keyword evidence="3" id="KW-1185">Reference proteome</keyword>
<protein>
    <recommendedName>
        <fullName evidence="1">Transposase IS110-like N-terminal domain-containing protein</fullName>
    </recommendedName>
</protein>
<dbReference type="Proteomes" id="UP000598775">
    <property type="component" value="Unassembled WGS sequence"/>
</dbReference>
<dbReference type="GO" id="GO:0003677">
    <property type="term" value="F:DNA binding"/>
    <property type="evidence" value="ECO:0007669"/>
    <property type="project" value="InterPro"/>
</dbReference>
<dbReference type="GO" id="GO:0006313">
    <property type="term" value="P:DNA transposition"/>
    <property type="evidence" value="ECO:0007669"/>
    <property type="project" value="InterPro"/>
</dbReference>
<dbReference type="InterPro" id="IPR002525">
    <property type="entry name" value="Transp_IS110-like_N"/>
</dbReference>
<evidence type="ECO:0000259" key="1">
    <source>
        <dbReference type="Pfam" id="PF01548"/>
    </source>
</evidence>
<accession>A0A917B3C1</accession>
<dbReference type="GO" id="GO:0004803">
    <property type="term" value="F:transposase activity"/>
    <property type="evidence" value="ECO:0007669"/>
    <property type="project" value="InterPro"/>
</dbReference>
<comment type="caution">
    <text evidence="2">The sequence shown here is derived from an EMBL/GenBank/DDBJ whole genome shotgun (WGS) entry which is preliminary data.</text>
</comment>
<dbReference type="AlphaFoldDB" id="A0A917B3C1"/>